<evidence type="ECO:0000313" key="1">
    <source>
        <dbReference type="EMBL" id="GCD18574.1"/>
    </source>
</evidence>
<dbReference type="EMBL" id="BHYL01000012">
    <property type="protein sequence ID" value="GCD18574.1"/>
    <property type="molecule type" value="Genomic_DNA"/>
</dbReference>
<dbReference type="OrthoDB" id="9771846at2"/>
<dbReference type="RefSeq" id="WP_124341129.1">
    <property type="nucleotide sequence ID" value="NZ_BHYL01000012.1"/>
</dbReference>
<dbReference type="Pfam" id="PF13692">
    <property type="entry name" value="Glyco_trans_1_4"/>
    <property type="match status" value="1"/>
</dbReference>
<keyword evidence="1" id="KW-0808">Transferase</keyword>
<dbReference type="AlphaFoldDB" id="A0A401UVI1"/>
<evidence type="ECO:0000313" key="2">
    <source>
        <dbReference type="Proteomes" id="UP000288246"/>
    </source>
</evidence>
<reference evidence="1 2" key="1">
    <citation type="submission" date="2018-11" db="EMBL/GenBank/DDBJ databases">
        <title>Draft genome sequence of Cellulomonas takizawaensis strain TKZ-21.</title>
        <authorList>
            <person name="Yamamura H."/>
            <person name="Hayashi T."/>
            <person name="Hamada M."/>
            <person name="Serisawa Y."/>
            <person name="Matsuyama K."/>
            <person name="Nakagawa Y."/>
            <person name="Otoguro M."/>
            <person name="Yanagida F."/>
            <person name="Hayakawa M."/>
        </authorList>
    </citation>
    <scope>NUCLEOTIDE SEQUENCE [LARGE SCALE GENOMIC DNA]</scope>
    <source>
        <strain evidence="1 2">TKZ-21</strain>
    </source>
</reference>
<comment type="caution">
    <text evidence="1">The sequence shown here is derived from an EMBL/GenBank/DDBJ whole genome shotgun (WGS) entry which is preliminary data.</text>
</comment>
<keyword evidence="2" id="KW-1185">Reference proteome</keyword>
<accession>A0A401UVI1</accession>
<dbReference type="GO" id="GO:0016740">
    <property type="term" value="F:transferase activity"/>
    <property type="evidence" value="ECO:0007669"/>
    <property type="project" value="UniProtKB-KW"/>
</dbReference>
<proteinExistence type="predicted"/>
<gene>
    <name evidence="1" type="primary">rfaG</name>
    <name evidence="1" type="ORF">CTKZ_01360</name>
</gene>
<protein>
    <submittedName>
        <fullName evidence="1">Glycosyl transferase</fullName>
    </submittedName>
</protein>
<dbReference type="SUPFAM" id="SSF53756">
    <property type="entry name" value="UDP-Glycosyltransferase/glycogen phosphorylase"/>
    <property type="match status" value="1"/>
</dbReference>
<dbReference type="Gene3D" id="3.40.50.2000">
    <property type="entry name" value="Glycogen Phosphorylase B"/>
    <property type="match status" value="1"/>
</dbReference>
<organism evidence="1 2">
    <name type="scientific">Cellulomonas algicola</name>
    <dbReference type="NCBI Taxonomy" id="2071633"/>
    <lineage>
        <taxon>Bacteria</taxon>
        <taxon>Bacillati</taxon>
        <taxon>Actinomycetota</taxon>
        <taxon>Actinomycetes</taxon>
        <taxon>Micrococcales</taxon>
        <taxon>Cellulomonadaceae</taxon>
        <taxon>Cellulomonas</taxon>
    </lineage>
</organism>
<sequence>MTLGIPPVVVLSTADFDSAVWTNKQHLAVGLARHADVTYVESFGLRAPTVSGADLRRVARRAAGRRGGGQRTAPSRPDRLRVVSPRVVPFHGAAAARRLNAQLVRRLDLPGLDEGVLWTFSPMTYGLERRARHVVYHSVDLLHTQPRVPAAALLDAERHLLRVADRVVASSTGVAAHLRAQGRDDVLLWENVADVELFAGAAVPRRPRAVFAGNLTPTKVDVGLLLDVVDRGLELVLAGPHEIDGAGRDGRVGVLLSHPRVTTVGNLPPDRLAEVVAGCTVGLVPYALNDYTAGVFPLKVYEYLAAGLAVVSTPLASLRETTAPGLSLVEASRFGAAAVAASGVPDPVVLADRRAAAASHSWTARVADAVALVDGFGA</sequence>
<name>A0A401UVI1_9CELL</name>
<dbReference type="Proteomes" id="UP000288246">
    <property type="component" value="Unassembled WGS sequence"/>
</dbReference>